<dbReference type="InterPro" id="IPR011761">
    <property type="entry name" value="ATP-grasp"/>
</dbReference>
<evidence type="ECO:0000256" key="5">
    <source>
        <dbReference type="HAMAP-Rule" id="MF_01928"/>
    </source>
</evidence>
<dbReference type="Pfam" id="PF02222">
    <property type="entry name" value="ATP-grasp"/>
    <property type="match status" value="1"/>
</dbReference>
<comment type="function">
    <text evidence="5">Catalyzes the ATP-dependent conversion of 5-aminoimidazole ribonucleotide (AIR) and HCO(3)(-) to N5-carboxyaminoimidazole ribonucleotide (N5-CAIR).</text>
</comment>
<dbReference type="GO" id="GO:0034028">
    <property type="term" value="F:5-(carboxyamino)imidazole ribonucleotide synthase activity"/>
    <property type="evidence" value="ECO:0007669"/>
    <property type="project" value="UniProtKB-UniRule"/>
</dbReference>
<dbReference type="HAMAP" id="MF_01928">
    <property type="entry name" value="PurK"/>
    <property type="match status" value="1"/>
</dbReference>
<protein>
    <recommendedName>
        <fullName evidence="5 6">N5-carboxyaminoimidazole ribonucleotide synthase</fullName>
        <shortName evidence="5 6">N5-CAIR synthase</shortName>
        <ecNumber evidence="5 6">6.3.4.18</ecNumber>
    </recommendedName>
    <alternativeName>
        <fullName evidence="5 6">5-(carboxyamino)imidazole ribonucleotide synthetase</fullName>
    </alternativeName>
</protein>
<dbReference type="InterPro" id="IPR040686">
    <property type="entry name" value="PurK_C"/>
</dbReference>
<dbReference type="STRING" id="28034.BFX07_10430"/>
<name>A0A1W1W887_SULTA</name>
<comment type="pathway">
    <text evidence="5 6">Purine metabolism; IMP biosynthesis via de novo pathway; 5-amino-1-(5-phospho-D-ribosyl)imidazole-4-carboxylate from 5-amino-1-(5-phospho-D-ribosyl)imidazole (N5-CAIR route): step 1/2.</text>
</comment>
<dbReference type="EC" id="6.3.4.18" evidence="5 6"/>
<evidence type="ECO:0000256" key="6">
    <source>
        <dbReference type="RuleBase" id="RU361200"/>
    </source>
</evidence>
<dbReference type="Pfam" id="PF17769">
    <property type="entry name" value="PurK_C"/>
    <property type="match status" value="1"/>
</dbReference>
<dbReference type="Gene3D" id="3.30.1490.20">
    <property type="entry name" value="ATP-grasp fold, A domain"/>
    <property type="match status" value="1"/>
</dbReference>
<dbReference type="PANTHER" id="PTHR11609:SF5">
    <property type="entry name" value="PHOSPHORIBOSYLAMINOIMIDAZOLE CARBOXYLASE"/>
    <property type="match status" value="1"/>
</dbReference>
<dbReference type="Gene3D" id="3.40.50.20">
    <property type="match status" value="1"/>
</dbReference>
<dbReference type="PANTHER" id="PTHR11609">
    <property type="entry name" value="PURINE BIOSYNTHESIS PROTEIN 6/7, PUR6/7"/>
    <property type="match status" value="1"/>
</dbReference>
<keyword evidence="4 5" id="KW-0067">ATP-binding</keyword>
<keyword evidence="1 5" id="KW-0436">Ligase</keyword>
<keyword evidence="3 5" id="KW-0658">Purine biosynthesis</keyword>
<dbReference type="GO" id="GO:0005524">
    <property type="term" value="F:ATP binding"/>
    <property type="evidence" value="ECO:0007669"/>
    <property type="project" value="UniProtKB-UniRule"/>
</dbReference>
<evidence type="ECO:0000256" key="1">
    <source>
        <dbReference type="ARBA" id="ARBA00022598"/>
    </source>
</evidence>
<dbReference type="GO" id="GO:0005829">
    <property type="term" value="C:cytosol"/>
    <property type="evidence" value="ECO:0007669"/>
    <property type="project" value="TreeGrafter"/>
</dbReference>
<comment type="similarity">
    <text evidence="5 6">Belongs to the PurK/PurT family.</text>
</comment>
<sequence length="382" mass="42728">MIKLKPGEYIGIIGGGQLGRMMAYAAYQLGYRVAVLDPDPDAPLAQIAHHRIVASYDDTDAVKNLAAMSSVITYEFENVSVPQLEMIAHERPVFPNPGLLAISQNRIYEKTMCRRLGLKTADFLWAESVEQREQLRNFSHFPAIVKTARGGYDGKGQMRVDNAKELATALTSWPDMPLIVEEFVPYDVEISVVLTRDQNQHIVDFGTIENHHQNGILDVSISPARVPEHITEKAVSYARQIAVDLDLVGTMTVEFFVVGNDVLVNELAPRPHNSGHLTIEAFDYSQFDQHIRAISGLPLGRQHQRSPAAMANLLGELWQSGDLNWSFALETLNTYLHLYGKDEPRVGRKMGHITALADTPETAMRRVRQARDALGNPRRSEH</sequence>
<dbReference type="EMBL" id="FWWY01000001">
    <property type="protein sequence ID" value="SMC02270.1"/>
    <property type="molecule type" value="Genomic_DNA"/>
</dbReference>
<comment type="catalytic activity">
    <reaction evidence="5 6">
        <text>5-amino-1-(5-phospho-beta-D-ribosyl)imidazole + hydrogencarbonate + ATP = 5-carboxyamino-1-(5-phospho-D-ribosyl)imidazole + ADP + phosphate + 2 H(+)</text>
        <dbReference type="Rhea" id="RHEA:19317"/>
        <dbReference type="ChEBI" id="CHEBI:15378"/>
        <dbReference type="ChEBI" id="CHEBI:17544"/>
        <dbReference type="ChEBI" id="CHEBI:30616"/>
        <dbReference type="ChEBI" id="CHEBI:43474"/>
        <dbReference type="ChEBI" id="CHEBI:58730"/>
        <dbReference type="ChEBI" id="CHEBI:137981"/>
        <dbReference type="ChEBI" id="CHEBI:456216"/>
        <dbReference type="EC" id="6.3.4.18"/>
    </reaction>
</comment>
<proteinExistence type="inferred from homology"/>
<evidence type="ECO:0000313" key="9">
    <source>
        <dbReference type="Proteomes" id="UP000192660"/>
    </source>
</evidence>
<dbReference type="Pfam" id="PF22660">
    <property type="entry name" value="RS_preATP-grasp-like"/>
    <property type="match status" value="1"/>
</dbReference>
<dbReference type="SUPFAM" id="SSF56059">
    <property type="entry name" value="Glutathione synthetase ATP-binding domain-like"/>
    <property type="match status" value="1"/>
</dbReference>
<dbReference type="RefSeq" id="WP_020376365.1">
    <property type="nucleotide sequence ID" value="NZ_FWWY01000001.1"/>
</dbReference>
<dbReference type="NCBIfam" id="NF004676">
    <property type="entry name" value="PRK06019.1-2"/>
    <property type="match status" value="1"/>
</dbReference>
<dbReference type="NCBIfam" id="TIGR01161">
    <property type="entry name" value="purK"/>
    <property type="match status" value="1"/>
</dbReference>
<dbReference type="GO" id="GO:0006189">
    <property type="term" value="P:'de novo' IMP biosynthetic process"/>
    <property type="evidence" value="ECO:0007669"/>
    <property type="project" value="UniProtKB-UniRule"/>
</dbReference>
<keyword evidence="9" id="KW-1185">Reference proteome</keyword>
<dbReference type="InterPro" id="IPR003135">
    <property type="entry name" value="ATP-grasp_carboxylate-amine"/>
</dbReference>
<gene>
    <name evidence="5 6" type="primary">purK</name>
    <name evidence="8" type="ORF">SAMN00768000_0491</name>
</gene>
<feature type="binding site" evidence="5">
    <location>
        <position position="146"/>
    </location>
    <ligand>
        <name>ATP</name>
        <dbReference type="ChEBI" id="CHEBI:30616"/>
    </ligand>
</feature>
<evidence type="ECO:0000256" key="4">
    <source>
        <dbReference type="ARBA" id="ARBA00022840"/>
    </source>
</evidence>
<feature type="binding site" evidence="5">
    <location>
        <position position="106"/>
    </location>
    <ligand>
        <name>ATP</name>
        <dbReference type="ChEBI" id="CHEBI:30616"/>
    </ligand>
</feature>
<feature type="binding site" evidence="5">
    <location>
        <begin position="181"/>
        <end position="184"/>
    </location>
    <ligand>
        <name>ATP</name>
        <dbReference type="ChEBI" id="CHEBI:30616"/>
    </ligand>
</feature>
<evidence type="ECO:0000256" key="3">
    <source>
        <dbReference type="ARBA" id="ARBA00022755"/>
    </source>
</evidence>
<dbReference type="NCBIfam" id="NF004675">
    <property type="entry name" value="PRK06019.1-1"/>
    <property type="match status" value="1"/>
</dbReference>
<feature type="binding site" evidence="5">
    <location>
        <begin position="151"/>
        <end position="157"/>
    </location>
    <ligand>
        <name>ATP</name>
        <dbReference type="ChEBI" id="CHEBI:30616"/>
    </ligand>
</feature>
<evidence type="ECO:0000259" key="7">
    <source>
        <dbReference type="PROSITE" id="PS50975"/>
    </source>
</evidence>
<dbReference type="SUPFAM" id="SSF52440">
    <property type="entry name" value="PreATP-grasp domain"/>
    <property type="match status" value="1"/>
</dbReference>
<feature type="binding site" evidence="5">
    <location>
        <position position="212"/>
    </location>
    <ligand>
        <name>ATP</name>
        <dbReference type="ChEBI" id="CHEBI:30616"/>
    </ligand>
</feature>
<dbReference type="InterPro" id="IPR013815">
    <property type="entry name" value="ATP_grasp_subdomain_1"/>
</dbReference>
<dbReference type="GO" id="GO:0004638">
    <property type="term" value="F:phosphoribosylaminoimidazole carboxylase activity"/>
    <property type="evidence" value="ECO:0007669"/>
    <property type="project" value="InterPro"/>
</dbReference>
<reference evidence="9" key="1">
    <citation type="submission" date="2017-04" db="EMBL/GenBank/DDBJ databases">
        <authorList>
            <person name="Varghese N."/>
            <person name="Submissions S."/>
        </authorList>
    </citation>
    <scope>NUCLEOTIDE SEQUENCE [LARGE SCALE GENOMIC DNA]</scope>
    <source>
        <strain evidence="9">DSM 9293</strain>
    </source>
</reference>
<dbReference type="GO" id="GO:0046872">
    <property type="term" value="F:metal ion binding"/>
    <property type="evidence" value="ECO:0007669"/>
    <property type="project" value="InterPro"/>
</dbReference>
<organism evidence="8 9">
    <name type="scientific">Sulfobacillus thermosulfidooxidans (strain DSM 9293 / VKM B-1269 / AT-1)</name>
    <dbReference type="NCBI Taxonomy" id="929705"/>
    <lineage>
        <taxon>Bacteria</taxon>
        <taxon>Bacillati</taxon>
        <taxon>Bacillota</taxon>
        <taxon>Clostridia</taxon>
        <taxon>Eubacteriales</taxon>
        <taxon>Clostridiales Family XVII. Incertae Sedis</taxon>
        <taxon>Sulfobacillus</taxon>
    </lineage>
</organism>
<dbReference type="InterPro" id="IPR054350">
    <property type="entry name" value="PurT/PurK_preATP-grasp"/>
</dbReference>
<feature type="binding site" evidence="5">
    <location>
        <position position="189"/>
    </location>
    <ligand>
        <name>ATP</name>
        <dbReference type="ChEBI" id="CHEBI:30616"/>
    </ligand>
</feature>
<evidence type="ECO:0000313" key="8">
    <source>
        <dbReference type="EMBL" id="SMC02270.1"/>
    </source>
</evidence>
<dbReference type="OrthoDB" id="9804625at2"/>
<comment type="subunit">
    <text evidence="5 6">Homodimer.</text>
</comment>
<dbReference type="NCBIfam" id="NF004679">
    <property type="entry name" value="PRK06019.1-5"/>
    <property type="match status" value="1"/>
</dbReference>
<dbReference type="InterPro" id="IPR016185">
    <property type="entry name" value="PreATP-grasp_dom_sf"/>
</dbReference>
<comment type="function">
    <text evidence="6">Catalyzes the ATP-dependent conversion of 5-aminoimidazole ribonucleotide (AIR) and HCO(3)- to N5-carboxyaminoimidazole ribonucleotide (N5-CAIR).</text>
</comment>
<feature type="domain" description="ATP-grasp" evidence="7">
    <location>
        <begin position="110"/>
        <end position="295"/>
    </location>
</feature>
<dbReference type="InterPro" id="IPR005875">
    <property type="entry name" value="PurK"/>
</dbReference>
<dbReference type="UniPathway" id="UPA00074">
    <property type="reaction ID" value="UER00942"/>
</dbReference>
<keyword evidence="2 5" id="KW-0547">Nucleotide-binding</keyword>
<dbReference type="SUPFAM" id="SSF51246">
    <property type="entry name" value="Rudiment single hybrid motif"/>
    <property type="match status" value="1"/>
</dbReference>
<evidence type="ECO:0000256" key="2">
    <source>
        <dbReference type="ARBA" id="ARBA00022741"/>
    </source>
</evidence>
<dbReference type="Proteomes" id="UP000192660">
    <property type="component" value="Unassembled WGS sequence"/>
</dbReference>
<dbReference type="PROSITE" id="PS50975">
    <property type="entry name" value="ATP_GRASP"/>
    <property type="match status" value="1"/>
</dbReference>
<dbReference type="FunFam" id="3.40.50.20:FF:000016">
    <property type="entry name" value="N5-carboxyaminoimidazole ribonucleotide synthase"/>
    <property type="match status" value="1"/>
</dbReference>
<dbReference type="AlphaFoldDB" id="A0A1W1W887"/>
<feature type="binding site" evidence="5">
    <location>
        <begin position="265"/>
        <end position="266"/>
    </location>
    <ligand>
        <name>ATP</name>
        <dbReference type="ChEBI" id="CHEBI:30616"/>
    </ligand>
</feature>
<dbReference type="InterPro" id="IPR011054">
    <property type="entry name" value="Rudment_hybrid_motif"/>
</dbReference>
<accession>A0A1W1W887</accession>
<dbReference type="Gene3D" id="3.30.470.20">
    <property type="entry name" value="ATP-grasp fold, B domain"/>
    <property type="match status" value="1"/>
</dbReference>